<evidence type="ECO:0000313" key="2">
    <source>
        <dbReference type="Proteomes" id="UP000006919"/>
    </source>
</evidence>
<name>E6UIP8_RUMA7</name>
<sequence length="168" mass="20401">MLFIQMITIKYDKDSRSGEKMRKINEVCFKNIPDNDDIVLDGNEYYLHDNRIRKVKVFPYSSHFKVSERVYIDKDGENYIIFYSPYTTHTGDRHFKSVMTLKDGEYGRIVYNERSVTFDSEWYYIRITINLYNADISKHRTKMFFRKEADHLFEDITYLRYCGDYHKV</sequence>
<dbReference type="OrthoDB" id="1819654at2"/>
<dbReference type="RefSeq" id="WP_013497532.1">
    <property type="nucleotide sequence ID" value="NC_014833.1"/>
</dbReference>
<dbReference type="Proteomes" id="UP000006919">
    <property type="component" value="Chromosome"/>
</dbReference>
<dbReference type="HOGENOM" id="CLU_1585291_0_0_9"/>
<dbReference type="EMBL" id="CP002403">
    <property type="protein sequence ID" value="ADU21350.1"/>
    <property type="molecule type" value="Genomic_DNA"/>
</dbReference>
<proteinExistence type="predicted"/>
<organism evidence="1 2">
    <name type="scientific">Ruminococcus albus (strain ATCC 27210 / DSM 20455 / JCM 14654 / NCDO 2250 / 7)</name>
    <dbReference type="NCBI Taxonomy" id="697329"/>
    <lineage>
        <taxon>Bacteria</taxon>
        <taxon>Bacillati</taxon>
        <taxon>Bacillota</taxon>
        <taxon>Clostridia</taxon>
        <taxon>Eubacteriales</taxon>
        <taxon>Oscillospiraceae</taxon>
        <taxon>Ruminococcus</taxon>
    </lineage>
</organism>
<accession>E6UIP8</accession>
<gene>
    <name evidence="1" type="ordered locus">Rumal_0820</name>
</gene>
<reference evidence="1 2" key="1">
    <citation type="journal article" date="2011" name="J. Bacteriol.">
        <title>Complete genome of the cellulolytic ruminal bacterium Ruminococcus albus 7.</title>
        <authorList>
            <person name="Suen G."/>
            <person name="Stevenson D.M."/>
            <person name="Bruce D.C."/>
            <person name="Chertkov O."/>
            <person name="Copeland A."/>
            <person name="Cheng J.F."/>
            <person name="Detter C."/>
            <person name="Detter J.C."/>
            <person name="Goodwin L.A."/>
            <person name="Han C.S."/>
            <person name="Hauser L.J."/>
            <person name="Ivanova N.N."/>
            <person name="Kyrpides N.C."/>
            <person name="Land M.L."/>
            <person name="Lapidus A."/>
            <person name="Lucas S."/>
            <person name="Ovchinnikova G."/>
            <person name="Pitluck S."/>
            <person name="Tapia R."/>
            <person name="Woyke T."/>
            <person name="Boyum J."/>
            <person name="Mead D."/>
            <person name="Weimer P.J."/>
        </authorList>
    </citation>
    <scope>NUCLEOTIDE SEQUENCE [LARGE SCALE GENOMIC DNA]</scope>
    <source>
        <strain evidence="2">ATCC 27210 / DSM 20455 / JCM 14654 / NCDO 2250 / 7</strain>
    </source>
</reference>
<protein>
    <submittedName>
        <fullName evidence="1">Uncharacterized protein</fullName>
    </submittedName>
</protein>
<evidence type="ECO:0000313" key="1">
    <source>
        <dbReference type="EMBL" id="ADU21350.1"/>
    </source>
</evidence>
<dbReference type="AlphaFoldDB" id="E6UIP8"/>
<dbReference type="KEGG" id="ral:Rumal_0820"/>